<dbReference type="GO" id="GO:0006744">
    <property type="term" value="P:ubiquinone biosynthetic process"/>
    <property type="evidence" value="ECO:0007669"/>
    <property type="project" value="UniProtKB-UniRule"/>
</dbReference>
<sequence>MSVQELLKLYQLQWLPLSSPELPPRARSWLFEEDSMTVRLESYCQSLTVDVLREGFIDSQLLLPHEAEVSEFNHEQRYWLREVVLSGDNSPWLMGRTVLPESTLTGREVALTSLGESPLGRYLFTSPLLSRDFIHPGKNDDLWGRYSLLRLSGKPLMLTEIFLPSSPLYQDGVKE</sequence>
<comment type="pathway">
    <text evidence="4">Cofactor biosynthesis; ubiquinone biosynthesis.</text>
</comment>
<evidence type="ECO:0000256" key="4">
    <source>
        <dbReference type="HAMAP-Rule" id="MF_01632"/>
    </source>
</evidence>
<dbReference type="OrthoDB" id="9789493at2"/>
<dbReference type="PANTHER" id="PTHR38683:SF1">
    <property type="entry name" value="CHORISMATE PYRUVATE-LYASE"/>
    <property type="match status" value="1"/>
</dbReference>
<feature type="binding site" evidence="4">
    <location>
        <position position="160"/>
    </location>
    <ligand>
        <name>substrate</name>
    </ligand>
</feature>
<dbReference type="eggNOG" id="COG3161">
    <property type="taxonomic scope" value="Bacteria"/>
</dbReference>
<comment type="caution">
    <text evidence="5">The sequence shown here is derived from an EMBL/GenBank/DDBJ whole genome shotgun (WGS) entry which is preliminary data.</text>
</comment>
<feature type="binding site" evidence="4">
    <location>
        <position position="81"/>
    </location>
    <ligand>
        <name>substrate</name>
    </ligand>
</feature>
<feature type="binding site" evidence="4">
    <location>
        <position position="36"/>
    </location>
    <ligand>
        <name>substrate</name>
    </ligand>
</feature>
<dbReference type="RefSeq" id="WP_038023855.1">
    <property type="nucleotide sequence ID" value="NZ_JPKR02000005.1"/>
</dbReference>
<dbReference type="UniPathway" id="UPA00232"/>
<keyword evidence="4" id="KW-0670">Pyruvate</keyword>
<accession>A0A095T1C8</accession>
<comment type="catalytic activity">
    <reaction evidence="4">
        <text>chorismate = 4-hydroxybenzoate + pyruvate</text>
        <dbReference type="Rhea" id="RHEA:16505"/>
        <dbReference type="ChEBI" id="CHEBI:15361"/>
        <dbReference type="ChEBI" id="CHEBI:17879"/>
        <dbReference type="ChEBI" id="CHEBI:29748"/>
        <dbReference type="EC" id="4.1.3.40"/>
    </reaction>
</comment>
<protein>
    <recommendedName>
        <fullName evidence="4">Chorismate pyruvate-lyase</fullName>
        <shortName evidence="4">CL</shortName>
        <shortName evidence="4">CPL</shortName>
        <ecNumber evidence="4">4.1.3.40</ecNumber>
    </recommendedName>
</protein>
<keyword evidence="6" id="KW-1185">Reference proteome</keyword>
<evidence type="ECO:0000256" key="1">
    <source>
        <dbReference type="ARBA" id="ARBA00022490"/>
    </source>
</evidence>
<keyword evidence="2 4" id="KW-0831">Ubiquinone biosynthesis</keyword>
<dbReference type="NCBIfam" id="NF008656">
    <property type="entry name" value="PRK11655.1"/>
    <property type="match status" value="1"/>
</dbReference>
<dbReference type="InterPro" id="IPR007440">
    <property type="entry name" value="Chorismate--pyruvate_lyase"/>
</dbReference>
<dbReference type="EC" id="4.1.3.40" evidence="4"/>
<comment type="similarity">
    <text evidence="4">Belongs to the UbiC family.</text>
</comment>
<proteinExistence type="inferred from homology"/>
<dbReference type="GO" id="GO:0042866">
    <property type="term" value="P:pyruvate biosynthetic process"/>
    <property type="evidence" value="ECO:0007669"/>
    <property type="project" value="UniProtKB-UniRule"/>
</dbReference>
<dbReference type="GO" id="GO:0008813">
    <property type="term" value="F:chorismate lyase activity"/>
    <property type="evidence" value="ECO:0007669"/>
    <property type="project" value="UniProtKB-UniRule"/>
</dbReference>
<dbReference type="HAMAP" id="MF_01632">
    <property type="entry name" value="UbiC"/>
    <property type="match status" value="1"/>
</dbReference>
<name>A0A095T1C8_9GAMM</name>
<dbReference type="SUPFAM" id="SSF64288">
    <property type="entry name" value="Chorismate lyase-like"/>
    <property type="match status" value="1"/>
</dbReference>
<evidence type="ECO:0000256" key="3">
    <source>
        <dbReference type="ARBA" id="ARBA00023239"/>
    </source>
</evidence>
<dbReference type="Gene3D" id="3.40.1410.10">
    <property type="entry name" value="Chorismate lyase-like"/>
    <property type="match status" value="1"/>
</dbReference>
<organism evidence="5 6">
    <name type="scientific">Tatumella morbirosei</name>
    <dbReference type="NCBI Taxonomy" id="642227"/>
    <lineage>
        <taxon>Bacteria</taxon>
        <taxon>Pseudomonadati</taxon>
        <taxon>Pseudomonadota</taxon>
        <taxon>Gammaproteobacteria</taxon>
        <taxon>Enterobacterales</taxon>
        <taxon>Erwiniaceae</taxon>
        <taxon>Tatumella</taxon>
    </lineage>
</organism>
<evidence type="ECO:0000256" key="2">
    <source>
        <dbReference type="ARBA" id="ARBA00022688"/>
    </source>
</evidence>
<dbReference type="PANTHER" id="PTHR38683">
    <property type="entry name" value="CHORISMATE PYRUVATE-LYASE"/>
    <property type="match status" value="1"/>
</dbReference>
<keyword evidence="1 4" id="KW-0963">Cytoplasm</keyword>
<dbReference type="AlphaFoldDB" id="A0A095T1C8"/>
<dbReference type="InterPro" id="IPR028978">
    <property type="entry name" value="Chorismate_lyase_/UTRA_dom_sf"/>
</dbReference>
<comment type="subunit">
    <text evidence="4">Monomer.</text>
</comment>
<dbReference type="EMBL" id="JPKR02000005">
    <property type="protein sequence ID" value="KGD70419.1"/>
    <property type="molecule type" value="Genomic_DNA"/>
</dbReference>
<keyword evidence="3 4" id="KW-0456">Lyase</keyword>
<gene>
    <name evidence="4 5" type="primary">ubiC</name>
    <name evidence="5" type="ORF">HA49_21110</name>
</gene>
<dbReference type="GO" id="GO:0005829">
    <property type="term" value="C:cytosol"/>
    <property type="evidence" value="ECO:0007669"/>
    <property type="project" value="TreeGrafter"/>
</dbReference>
<feature type="binding site" evidence="4">
    <location>
        <position position="119"/>
    </location>
    <ligand>
        <name>substrate</name>
    </ligand>
</feature>
<evidence type="ECO:0000313" key="6">
    <source>
        <dbReference type="Proteomes" id="UP000029577"/>
    </source>
</evidence>
<comment type="subcellular location">
    <subcellularLocation>
        <location evidence="4">Cytoplasm</location>
    </subcellularLocation>
</comment>
<dbReference type="STRING" id="642227.HA49_21110"/>
<reference evidence="5" key="1">
    <citation type="submission" date="2014-12" db="EMBL/GenBank/DDBJ databases">
        <title>The draft genome of the Tatumella morbirosei type strain, LMG23360T isolated from pineapple rot.</title>
        <authorList>
            <person name="Smits T.H."/>
            <person name="Palmer M."/>
            <person name="Venter S.N."/>
            <person name="Duffy B."/>
            <person name="Steenkamp E.T."/>
            <person name="Chan W.Y."/>
            <person name="Coutinho T.A."/>
            <person name="Coetzee M.P."/>
            <person name="De Maayer P."/>
        </authorList>
    </citation>
    <scope>NUCLEOTIDE SEQUENCE [LARGE SCALE GENOMIC DNA]</scope>
    <source>
        <strain evidence="5">LMG 23360</strain>
    </source>
</reference>
<comment type="function">
    <text evidence="4">Removes the pyruvyl group from chorismate, with concomitant aromatization of the ring, to provide 4-hydroxybenzoate (4HB) for the ubiquinone pathway.</text>
</comment>
<evidence type="ECO:0000313" key="5">
    <source>
        <dbReference type="EMBL" id="KGD70419.1"/>
    </source>
</evidence>
<dbReference type="Proteomes" id="UP000029577">
    <property type="component" value="Unassembled WGS sequence"/>
</dbReference>
<dbReference type="Pfam" id="PF04345">
    <property type="entry name" value="Chor_lyase"/>
    <property type="match status" value="1"/>
</dbReference>